<organism evidence="2 3">
    <name type="scientific">Artemisia annua</name>
    <name type="common">Sweet wormwood</name>
    <dbReference type="NCBI Taxonomy" id="35608"/>
    <lineage>
        <taxon>Eukaryota</taxon>
        <taxon>Viridiplantae</taxon>
        <taxon>Streptophyta</taxon>
        <taxon>Embryophyta</taxon>
        <taxon>Tracheophyta</taxon>
        <taxon>Spermatophyta</taxon>
        <taxon>Magnoliopsida</taxon>
        <taxon>eudicotyledons</taxon>
        <taxon>Gunneridae</taxon>
        <taxon>Pentapetalae</taxon>
        <taxon>asterids</taxon>
        <taxon>campanulids</taxon>
        <taxon>Asterales</taxon>
        <taxon>Asteraceae</taxon>
        <taxon>Asteroideae</taxon>
        <taxon>Anthemideae</taxon>
        <taxon>Artemisiinae</taxon>
        <taxon>Artemisia</taxon>
    </lineage>
</organism>
<dbReference type="STRING" id="35608.A0A2U1N5A1"/>
<dbReference type="InterPro" id="IPR044861">
    <property type="entry name" value="IPNS-like_FE2OG_OXY"/>
</dbReference>
<dbReference type="SUPFAM" id="SSF51197">
    <property type="entry name" value="Clavaminate synthase-like"/>
    <property type="match status" value="1"/>
</dbReference>
<keyword evidence="2" id="KW-0223">Dioxygenase</keyword>
<dbReference type="PROSITE" id="PS51471">
    <property type="entry name" value="FE2OG_OXY"/>
    <property type="match status" value="1"/>
</dbReference>
<dbReference type="AlphaFoldDB" id="A0A2U1N5A1"/>
<dbReference type="EMBL" id="PKPP01003581">
    <property type="protein sequence ID" value="PWA68692.1"/>
    <property type="molecule type" value="Genomic_DNA"/>
</dbReference>
<evidence type="ECO:0000313" key="3">
    <source>
        <dbReference type="Proteomes" id="UP000245207"/>
    </source>
</evidence>
<dbReference type="Proteomes" id="UP000245207">
    <property type="component" value="Unassembled WGS sequence"/>
</dbReference>
<name>A0A2U1N5A1_ARTAN</name>
<dbReference type="PANTHER" id="PTHR47990">
    <property type="entry name" value="2-OXOGLUTARATE (2OG) AND FE(II)-DEPENDENT OXYGENASE SUPERFAMILY PROTEIN-RELATED"/>
    <property type="match status" value="1"/>
</dbReference>
<evidence type="ECO:0000259" key="1">
    <source>
        <dbReference type="PROSITE" id="PS51471"/>
    </source>
</evidence>
<dbReference type="InterPro" id="IPR050231">
    <property type="entry name" value="Iron_ascorbate_oxido_reductase"/>
</dbReference>
<dbReference type="InterPro" id="IPR027443">
    <property type="entry name" value="IPNS-like_sf"/>
</dbReference>
<feature type="domain" description="Fe2OG dioxygenase" evidence="1">
    <location>
        <begin position="38"/>
        <end position="139"/>
    </location>
</feature>
<dbReference type="GO" id="GO:0051213">
    <property type="term" value="F:dioxygenase activity"/>
    <property type="evidence" value="ECO:0007669"/>
    <property type="project" value="UniProtKB-KW"/>
</dbReference>
<sequence length="181" mass="19952">MDAYQNEMKLLTQKLLHLMLQTLNVTQEEMNWAISAQDSQTALQLNSYPSCPNPSNAIGLAPHTDSLLLTLLHQGGANGLEIFVEGLGWSPVNPVDGAFVVNIGDLLHILSNATFQAVNHRARVNQAKQRISVAYFHGPPVESVVAPSSSFENPCFRSMLVKEFLSLKAKNFHKALSMIRK</sequence>
<proteinExistence type="predicted"/>
<dbReference type="Gene3D" id="2.60.120.330">
    <property type="entry name" value="B-lactam Antibiotic, Isopenicillin N Synthase, Chain"/>
    <property type="match status" value="1"/>
</dbReference>
<protein>
    <submittedName>
        <fullName evidence="2">Oxoglutarate/iron-dependent dioxygenase, Isopenicillin N synthase-like protein</fullName>
    </submittedName>
</protein>
<accession>A0A2U1N5A1</accession>
<gene>
    <name evidence="2" type="ORF">CTI12_AA305890</name>
</gene>
<dbReference type="OrthoDB" id="288590at2759"/>
<dbReference type="Pfam" id="PF03171">
    <property type="entry name" value="2OG-FeII_Oxy"/>
    <property type="match status" value="1"/>
</dbReference>
<dbReference type="InterPro" id="IPR005123">
    <property type="entry name" value="Oxoglu/Fe-dep_dioxygenase_dom"/>
</dbReference>
<keyword evidence="3" id="KW-1185">Reference proteome</keyword>
<comment type="caution">
    <text evidence="2">The sequence shown here is derived from an EMBL/GenBank/DDBJ whole genome shotgun (WGS) entry which is preliminary data.</text>
</comment>
<evidence type="ECO:0000313" key="2">
    <source>
        <dbReference type="EMBL" id="PWA68692.1"/>
    </source>
</evidence>
<reference evidence="2 3" key="1">
    <citation type="journal article" date="2018" name="Mol. Plant">
        <title>The genome of Artemisia annua provides insight into the evolution of Asteraceae family and artemisinin biosynthesis.</title>
        <authorList>
            <person name="Shen Q."/>
            <person name="Zhang L."/>
            <person name="Liao Z."/>
            <person name="Wang S."/>
            <person name="Yan T."/>
            <person name="Shi P."/>
            <person name="Liu M."/>
            <person name="Fu X."/>
            <person name="Pan Q."/>
            <person name="Wang Y."/>
            <person name="Lv Z."/>
            <person name="Lu X."/>
            <person name="Zhang F."/>
            <person name="Jiang W."/>
            <person name="Ma Y."/>
            <person name="Chen M."/>
            <person name="Hao X."/>
            <person name="Li L."/>
            <person name="Tang Y."/>
            <person name="Lv G."/>
            <person name="Zhou Y."/>
            <person name="Sun X."/>
            <person name="Brodelius P.E."/>
            <person name="Rose J.K.C."/>
            <person name="Tang K."/>
        </authorList>
    </citation>
    <scope>NUCLEOTIDE SEQUENCE [LARGE SCALE GENOMIC DNA]</scope>
    <source>
        <strain evidence="3">cv. Huhao1</strain>
        <tissue evidence="2">Leaf</tissue>
    </source>
</reference>
<keyword evidence="2" id="KW-0560">Oxidoreductase</keyword>